<dbReference type="PANTHER" id="PTHR11999">
    <property type="entry name" value="GROUP II PYRIDOXAL-5-PHOSPHATE DECARBOXYLASE"/>
    <property type="match status" value="1"/>
</dbReference>
<dbReference type="GO" id="GO:0019752">
    <property type="term" value="P:carboxylic acid metabolic process"/>
    <property type="evidence" value="ECO:0007669"/>
    <property type="project" value="InterPro"/>
</dbReference>
<evidence type="ECO:0000256" key="5">
    <source>
        <dbReference type="ARBA" id="ARBA00023239"/>
    </source>
</evidence>
<dbReference type="PANTHER" id="PTHR11999:SF70">
    <property type="entry name" value="MIP05841P"/>
    <property type="match status" value="1"/>
</dbReference>
<gene>
    <name evidence="8" type="ORF">GGI25_006423</name>
</gene>
<evidence type="ECO:0000256" key="3">
    <source>
        <dbReference type="ARBA" id="ARBA00022793"/>
    </source>
</evidence>
<organism evidence="8 9">
    <name type="scientific">Coemansia spiralis</name>
    <dbReference type="NCBI Taxonomy" id="417178"/>
    <lineage>
        <taxon>Eukaryota</taxon>
        <taxon>Fungi</taxon>
        <taxon>Fungi incertae sedis</taxon>
        <taxon>Zoopagomycota</taxon>
        <taxon>Kickxellomycotina</taxon>
        <taxon>Kickxellomycetes</taxon>
        <taxon>Kickxellales</taxon>
        <taxon>Kickxellaceae</taxon>
        <taxon>Coemansia</taxon>
    </lineage>
</organism>
<dbReference type="InterPro" id="IPR010977">
    <property type="entry name" value="Aromatic_deC"/>
</dbReference>
<dbReference type="InterPro" id="IPR002129">
    <property type="entry name" value="PyrdxlP-dep_de-COase"/>
</dbReference>
<dbReference type="GO" id="GO:0006520">
    <property type="term" value="P:amino acid metabolic process"/>
    <property type="evidence" value="ECO:0007669"/>
    <property type="project" value="InterPro"/>
</dbReference>
<evidence type="ECO:0000256" key="2">
    <source>
        <dbReference type="ARBA" id="ARBA00009533"/>
    </source>
</evidence>
<dbReference type="AlphaFoldDB" id="A0A9W8KVA4"/>
<protein>
    <recommendedName>
        <fullName evidence="10">Aromatic-L-amino-acid decarboxylase</fullName>
    </recommendedName>
</protein>
<dbReference type="GO" id="GO:0005737">
    <property type="term" value="C:cytoplasm"/>
    <property type="evidence" value="ECO:0007669"/>
    <property type="project" value="TreeGrafter"/>
</dbReference>
<comment type="similarity">
    <text evidence="2 7">Belongs to the group II decarboxylase family.</text>
</comment>
<dbReference type="Gene3D" id="1.20.1340.10">
    <property type="entry name" value="dopa decarboxylase, N-terminal domain"/>
    <property type="match status" value="1"/>
</dbReference>
<dbReference type="Pfam" id="PF00282">
    <property type="entry name" value="Pyridoxal_deC"/>
    <property type="match status" value="1"/>
</dbReference>
<name>A0A9W8KVA4_9FUNG</name>
<dbReference type="Gene3D" id="3.90.1150.10">
    <property type="entry name" value="Aspartate Aminotransferase, domain 1"/>
    <property type="match status" value="1"/>
</dbReference>
<dbReference type="InterPro" id="IPR015424">
    <property type="entry name" value="PyrdxlP-dep_Trfase"/>
</dbReference>
<dbReference type="OrthoDB" id="639767at2759"/>
<evidence type="ECO:0000313" key="9">
    <source>
        <dbReference type="Proteomes" id="UP001151518"/>
    </source>
</evidence>
<proteinExistence type="inferred from homology"/>
<feature type="modified residue" description="N6-(pyridoxal phosphate)lysine" evidence="6">
    <location>
        <position position="308"/>
    </location>
</feature>
<keyword evidence="5 7" id="KW-0456">Lyase</keyword>
<comment type="caution">
    <text evidence="8">The sequence shown here is derived from an EMBL/GenBank/DDBJ whole genome shotgun (WGS) entry which is preliminary data.</text>
</comment>
<dbReference type="InterPro" id="IPR015421">
    <property type="entry name" value="PyrdxlP-dep_Trfase_major"/>
</dbReference>
<dbReference type="EMBL" id="JANBTW010000193">
    <property type="protein sequence ID" value="KAJ2668533.1"/>
    <property type="molecule type" value="Genomic_DNA"/>
</dbReference>
<evidence type="ECO:0000256" key="6">
    <source>
        <dbReference type="PIRSR" id="PIRSR602129-50"/>
    </source>
</evidence>
<keyword evidence="4 6" id="KW-0663">Pyridoxal phosphate</keyword>
<evidence type="ECO:0000256" key="1">
    <source>
        <dbReference type="ARBA" id="ARBA00001933"/>
    </source>
</evidence>
<evidence type="ECO:0008006" key="10">
    <source>
        <dbReference type="Google" id="ProtNLM"/>
    </source>
</evidence>
<accession>A0A9W8KVA4</accession>
<evidence type="ECO:0000256" key="7">
    <source>
        <dbReference type="RuleBase" id="RU000382"/>
    </source>
</evidence>
<dbReference type="SUPFAM" id="SSF53383">
    <property type="entry name" value="PLP-dependent transferases"/>
    <property type="match status" value="1"/>
</dbReference>
<comment type="cofactor">
    <cofactor evidence="1 6 7">
        <name>pyridoxal 5'-phosphate</name>
        <dbReference type="ChEBI" id="CHEBI:597326"/>
    </cofactor>
</comment>
<dbReference type="InterPro" id="IPR015422">
    <property type="entry name" value="PyrdxlP-dep_Trfase_small"/>
</dbReference>
<dbReference type="Gene3D" id="3.40.640.10">
    <property type="entry name" value="Type I PLP-dependent aspartate aminotransferase-like (Major domain)"/>
    <property type="match status" value="1"/>
</dbReference>
<keyword evidence="3" id="KW-0210">Decarboxylase</keyword>
<evidence type="ECO:0000256" key="4">
    <source>
        <dbReference type="ARBA" id="ARBA00022898"/>
    </source>
</evidence>
<dbReference type="GO" id="GO:0016831">
    <property type="term" value="F:carboxy-lyase activity"/>
    <property type="evidence" value="ECO:0007669"/>
    <property type="project" value="UniProtKB-KW"/>
</dbReference>
<evidence type="ECO:0000313" key="8">
    <source>
        <dbReference type="EMBL" id="KAJ2668533.1"/>
    </source>
</evidence>
<dbReference type="PRINTS" id="PR00800">
    <property type="entry name" value="YHDCRBOXLASE"/>
</dbReference>
<dbReference type="Proteomes" id="UP001151518">
    <property type="component" value="Unassembled WGS sequence"/>
</dbReference>
<reference evidence="8" key="1">
    <citation type="submission" date="2022-07" db="EMBL/GenBank/DDBJ databases">
        <title>Phylogenomic reconstructions and comparative analyses of Kickxellomycotina fungi.</title>
        <authorList>
            <person name="Reynolds N.K."/>
            <person name="Stajich J.E."/>
            <person name="Barry K."/>
            <person name="Grigoriev I.V."/>
            <person name="Crous P."/>
            <person name="Smith M.E."/>
        </authorList>
    </citation>
    <scope>NUCLEOTIDE SEQUENCE</scope>
    <source>
        <strain evidence="8">NRRL 3115</strain>
    </source>
</reference>
<sequence length="507" mass="56318">MDISEFRKHGKEVIDVIADYYEGLNQVPPMSTAKPGYLYKLIPHEAPREPESFEEIKSDIETRIMPGITHWQSGNFFGWYSSNSSFPAILGEMYSSMFSVVRFNWICSPAATELETVVVDWLGKLIGLNKRFLSINKDGTEGVGGGVIHGSASEALVVSMIAARRQMIAHLTSQGASDEEAESMQHRFVAYVSDQTHSAGQKGGQIIGCKTHVISTDANFRLTKDALETAIADDRNAGLVPFFVCGTFGTTNTAAIDDLSGIADVAEVENIWFHVDAAYAGSALACPEFHPLAIGSERADSFNINPHKWMLTNFDCSVLWVADSTHLVDALRIDREYLPRVKGEKSFVKDYRDWELALGSKFRALKLWFVMRTYGVLGIQRHIRMHISQAKWLEEQLLNDGRFEIMAPTVFGLVVFRIKPQAIVGSSVALEESEKSNDRVNSANVELVKRIQEDNRVFLVGTKVKGNDVVRAAIGTTYGTQENVERLVLVIKQLTTKVIGCAFINPE</sequence>
<dbReference type="GO" id="GO:0030170">
    <property type="term" value="F:pyridoxal phosphate binding"/>
    <property type="evidence" value="ECO:0007669"/>
    <property type="project" value="InterPro"/>
</dbReference>